<dbReference type="EMBL" id="CP095061">
    <property type="protein sequence ID" value="UOQ64402.1"/>
    <property type="molecule type" value="Genomic_DNA"/>
</dbReference>
<name>A0ABY4G0S1_9BACT</name>
<evidence type="ECO:0000313" key="1">
    <source>
        <dbReference type="EMBL" id="UOQ64402.1"/>
    </source>
</evidence>
<evidence type="ECO:0008006" key="3">
    <source>
        <dbReference type="Google" id="ProtNLM"/>
    </source>
</evidence>
<reference evidence="1" key="1">
    <citation type="submission" date="2022-04" db="EMBL/GenBank/DDBJ databases">
        <title>Hymenobacter sp. isolated from the air.</title>
        <authorList>
            <person name="Won M."/>
            <person name="Lee C.-M."/>
            <person name="Woen H.-Y."/>
            <person name="Kwon S.-W."/>
        </authorList>
    </citation>
    <scope>NUCLEOTIDE SEQUENCE</scope>
    <source>
        <strain evidence="1">5420S-77</strain>
    </source>
</reference>
<evidence type="ECO:0000313" key="2">
    <source>
        <dbReference type="Proteomes" id="UP000830401"/>
    </source>
</evidence>
<protein>
    <recommendedName>
        <fullName evidence="3">SMI1/KNR4 family protein</fullName>
    </recommendedName>
</protein>
<sequence>MDNEKMRLALASVDINLKSHFETLRNENLAILRSAGVEEETQNFFVEFSFDTEIEIGAFSYRQANCLKKNYDWEDDFQRALQTNLLLVGSARNGDIVVLDLEDYQVGILFHDYFWEKEEEDPRKYLIKMDCSLGQFFYNSVSVQDYPIDAYEAAAYVGAEFTGDWNPNDEA</sequence>
<dbReference type="Proteomes" id="UP000830401">
    <property type="component" value="Chromosome"/>
</dbReference>
<gene>
    <name evidence="1" type="ORF">MUN86_12455</name>
</gene>
<accession>A0ABY4G0S1</accession>
<proteinExistence type="predicted"/>
<keyword evidence="2" id="KW-1185">Reference proteome</keyword>
<organism evidence="1 2">
    <name type="scientific">Hymenobacter volaticus</name>
    <dbReference type="NCBI Taxonomy" id="2932254"/>
    <lineage>
        <taxon>Bacteria</taxon>
        <taxon>Pseudomonadati</taxon>
        <taxon>Bacteroidota</taxon>
        <taxon>Cytophagia</taxon>
        <taxon>Cytophagales</taxon>
        <taxon>Hymenobacteraceae</taxon>
        <taxon>Hymenobacter</taxon>
    </lineage>
</organism>
<dbReference type="RefSeq" id="WP_245118203.1">
    <property type="nucleotide sequence ID" value="NZ_CP095061.1"/>
</dbReference>